<dbReference type="AlphaFoldDB" id="A0A1Y2DUX4"/>
<dbReference type="GeneID" id="63770764"/>
<proteinExistence type="predicted"/>
<protein>
    <submittedName>
        <fullName evidence="2">Acyl-CoA N-acyltransferase</fullName>
    </submittedName>
</protein>
<dbReference type="InterPro" id="IPR052523">
    <property type="entry name" value="Trichothecene_AcTrans"/>
</dbReference>
<dbReference type="Pfam" id="PF13673">
    <property type="entry name" value="Acetyltransf_10"/>
    <property type="match status" value="1"/>
</dbReference>
<dbReference type="InterPro" id="IPR016181">
    <property type="entry name" value="Acyl_CoA_acyltransferase"/>
</dbReference>
<evidence type="ECO:0000313" key="3">
    <source>
        <dbReference type="Proteomes" id="UP000193689"/>
    </source>
</evidence>
<dbReference type="InterPro" id="IPR000182">
    <property type="entry name" value="GNAT_dom"/>
</dbReference>
<evidence type="ECO:0000313" key="2">
    <source>
        <dbReference type="EMBL" id="ORY62944.1"/>
    </source>
</evidence>
<feature type="domain" description="N-acetyltransferase" evidence="1">
    <location>
        <begin position="128"/>
        <end position="186"/>
    </location>
</feature>
<dbReference type="GO" id="GO:0016747">
    <property type="term" value="F:acyltransferase activity, transferring groups other than amino-acyl groups"/>
    <property type="evidence" value="ECO:0007669"/>
    <property type="project" value="InterPro"/>
</dbReference>
<name>A0A1Y2DUX4_9PEZI</name>
<comment type="caution">
    <text evidence="2">The sequence shown here is derived from an EMBL/GenBank/DDBJ whole genome shotgun (WGS) entry which is preliminary data.</text>
</comment>
<dbReference type="Gene3D" id="3.40.630.30">
    <property type="match status" value="1"/>
</dbReference>
<reference evidence="2 3" key="1">
    <citation type="submission" date="2016-07" db="EMBL/GenBank/DDBJ databases">
        <title>Pervasive Adenine N6-methylation of Active Genes in Fungi.</title>
        <authorList>
            <consortium name="DOE Joint Genome Institute"/>
            <person name="Mondo S.J."/>
            <person name="Dannebaum R.O."/>
            <person name="Kuo R.C."/>
            <person name="Labutti K."/>
            <person name="Haridas S."/>
            <person name="Kuo A."/>
            <person name="Salamov A."/>
            <person name="Ahrendt S.R."/>
            <person name="Lipzen A."/>
            <person name="Sullivan W."/>
            <person name="Andreopoulos W.B."/>
            <person name="Clum A."/>
            <person name="Lindquist E."/>
            <person name="Daum C."/>
            <person name="Ramamoorthy G.K."/>
            <person name="Gryganskyi A."/>
            <person name="Culley D."/>
            <person name="Magnuson J.K."/>
            <person name="James T.Y."/>
            <person name="O'Malley M.A."/>
            <person name="Stajich J.E."/>
            <person name="Spatafora J.W."/>
            <person name="Visel A."/>
            <person name="Grigoriev I.V."/>
        </authorList>
    </citation>
    <scope>NUCLEOTIDE SEQUENCE [LARGE SCALE GENOMIC DNA]</scope>
    <source>
        <strain evidence="2 3">CBS 129021</strain>
    </source>
</reference>
<keyword evidence="3" id="KW-1185">Reference proteome</keyword>
<dbReference type="EMBL" id="MCFJ01000008">
    <property type="protein sequence ID" value="ORY62944.1"/>
    <property type="molecule type" value="Genomic_DNA"/>
</dbReference>
<sequence>FILARCTPNDVPQMVSVYLSAFIDTKFNWWWSPTLDAMRRWTERRFVGKFAEPSAHHFKVVDTETGKLIAWSRWNVPKDMKGMAVGFQTYGEETKEDLGIPEGADERLHHEFFDGIHRMSAKWRASEKLGLSVLCTDPAYHRRGAAKALIGAVLPIADAEGCTTYLEALENATAVYELYGFKTVDELEYDLTKAGREGKARINIMLREP</sequence>
<feature type="non-terminal residue" evidence="2">
    <location>
        <position position="209"/>
    </location>
</feature>
<keyword evidence="2" id="KW-0808">Transferase</keyword>
<dbReference type="PANTHER" id="PTHR42791">
    <property type="entry name" value="GNAT FAMILY ACETYLTRANSFERASE"/>
    <property type="match status" value="1"/>
</dbReference>
<dbReference type="InParanoid" id="A0A1Y2DUX4"/>
<dbReference type="SUPFAM" id="SSF55729">
    <property type="entry name" value="Acyl-CoA N-acyltransferases (Nat)"/>
    <property type="match status" value="1"/>
</dbReference>
<accession>A0A1Y2DUX4</accession>
<organism evidence="2 3">
    <name type="scientific">Pseudomassariella vexata</name>
    <dbReference type="NCBI Taxonomy" id="1141098"/>
    <lineage>
        <taxon>Eukaryota</taxon>
        <taxon>Fungi</taxon>
        <taxon>Dikarya</taxon>
        <taxon>Ascomycota</taxon>
        <taxon>Pezizomycotina</taxon>
        <taxon>Sordariomycetes</taxon>
        <taxon>Xylariomycetidae</taxon>
        <taxon>Amphisphaeriales</taxon>
        <taxon>Pseudomassariaceae</taxon>
        <taxon>Pseudomassariella</taxon>
    </lineage>
</organism>
<dbReference type="OrthoDB" id="2744543at2759"/>
<dbReference type="RefSeq" id="XP_040714601.1">
    <property type="nucleotide sequence ID" value="XM_040854552.1"/>
</dbReference>
<dbReference type="Proteomes" id="UP000193689">
    <property type="component" value="Unassembled WGS sequence"/>
</dbReference>
<keyword evidence="2" id="KW-0012">Acyltransferase</keyword>
<gene>
    <name evidence="2" type="ORF">BCR38DRAFT_300791</name>
</gene>
<feature type="non-terminal residue" evidence="2">
    <location>
        <position position="1"/>
    </location>
</feature>
<evidence type="ECO:0000259" key="1">
    <source>
        <dbReference type="Pfam" id="PF13673"/>
    </source>
</evidence>
<dbReference type="PANTHER" id="PTHR42791:SF2">
    <property type="entry name" value="N-ACETYLTRANSFERASE DOMAIN-CONTAINING PROTEIN"/>
    <property type="match status" value="1"/>
</dbReference>